<feature type="compositionally biased region" description="Basic residues" evidence="1">
    <location>
        <begin position="13"/>
        <end position="23"/>
    </location>
</feature>
<evidence type="ECO:0000256" key="1">
    <source>
        <dbReference type="SAM" id="MobiDB-lite"/>
    </source>
</evidence>
<dbReference type="EMBL" id="KV425571">
    <property type="protein sequence ID" value="KZT25551.1"/>
    <property type="molecule type" value="Genomic_DNA"/>
</dbReference>
<accession>A0A165SR98</accession>
<evidence type="ECO:0000313" key="3">
    <source>
        <dbReference type="Proteomes" id="UP000076761"/>
    </source>
</evidence>
<reference evidence="2 3" key="1">
    <citation type="journal article" date="2016" name="Mol. Biol. Evol.">
        <title>Comparative Genomics of Early-Diverging Mushroom-Forming Fungi Provides Insights into the Origins of Lignocellulose Decay Capabilities.</title>
        <authorList>
            <person name="Nagy L.G."/>
            <person name="Riley R."/>
            <person name="Tritt A."/>
            <person name="Adam C."/>
            <person name="Daum C."/>
            <person name="Floudas D."/>
            <person name="Sun H."/>
            <person name="Yadav J.S."/>
            <person name="Pangilinan J."/>
            <person name="Larsson K.H."/>
            <person name="Matsuura K."/>
            <person name="Barry K."/>
            <person name="Labutti K."/>
            <person name="Kuo R."/>
            <person name="Ohm R.A."/>
            <person name="Bhattacharya S.S."/>
            <person name="Shirouzu T."/>
            <person name="Yoshinaga Y."/>
            <person name="Martin F.M."/>
            <person name="Grigoriev I.V."/>
            <person name="Hibbett D.S."/>
        </authorList>
    </citation>
    <scope>NUCLEOTIDE SEQUENCE [LARGE SCALE GENOMIC DNA]</scope>
    <source>
        <strain evidence="2 3">HHB14362 ss-1</strain>
    </source>
</reference>
<name>A0A165SR98_9AGAM</name>
<dbReference type="AlphaFoldDB" id="A0A165SR98"/>
<feature type="compositionally biased region" description="Basic and acidic residues" evidence="1">
    <location>
        <begin position="1"/>
        <end position="12"/>
    </location>
</feature>
<protein>
    <submittedName>
        <fullName evidence="2">Uncharacterized protein</fullName>
    </submittedName>
</protein>
<organism evidence="2 3">
    <name type="scientific">Neolentinus lepideus HHB14362 ss-1</name>
    <dbReference type="NCBI Taxonomy" id="1314782"/>
    <lineage>
        <taxon>Eukaryota</taxon>
        <taxon>Fungi</taxon>
        <taxon>Dikarya</taxon>
        <taxon>Basidiomycota</taxon>
        <taxon>Agaricomycotina</taxon>
        <taxon>Agaricomycetes</taxon>
        <taxon>Gloeophyllales</taxon>
        <taxon>Gloeophyllaceae</taxon>
        <taxon>Neolentinus</taxon>
    </lineage>
</organism>
<keyword evidence="3" id="KW-1185">Reference proteome</keyword>
<sequence>MRKQNERNESRTSRLKTTKKRGGRLPERGPCDSLPARDPDKALSSGPRGRRSHGNTIPAVLELSQIVPNPPLQICKNRGVCIPMTPKIIFYPHFGIFTNILHGTKDCNSRCVTGETMQETMRPRQNDIQLQQPKTQGRARLLPFKLNIGQS</sequence>
<proteinExistence type="predicted"/>
<evidence type="ECO:0000313" key="2">
    <source>
        <dbReference type="EMBL" id="KZT25551.1"/>
    </source>
</evidence>
<feature type="compositionally biased region" description="Basic and acidic residues" evidence="1">
    <location>
        <begin position="24"/>
        <end position="41"/>
    </location>
</feature>
<dbReference type="InParanoid" id="A0A165SR98"/>
<feature type="region of interest" description="Disordered" evidence="1">
    <location>
        <begin position="1"/>
        <end position="56"/>
    </location>
</feature>
<gene>
    <name evidence="2" type="ORF">NEOLEDRAFT_348851</name>
</gene>
<dbReference type="Proteomes" id="UP000076761">
    <property type="component" value="Unassembled WGS sequence"/>
</dbReference>